<dbReference type="PANTHER" id="PTHR42790">
    <property type="entry name" value="AMINOTRANSFERASE"/>
    <property type="match status" value="1"/>
</dbReference>
<organism evidence="6 7">
    <name type="scientific">Potamilus streckersoni</name>
    <dbReference type="NCBI Taxonomy" id="2493646"/>
    <lineage>
        <taxon>Eukaryota</taxon>
        <taxon>Metazoa</taxon>
        <taxon>Spiralia</taxon>
        <taxon>Lophotrochozoa</taxon>
        <taxon>Mollusca</taxon>
        <taxon>Bivalvia</taxon>
        <taxon>Autobranchia</taxon>
        <taxon>Heteroconchia</taxon>
        <taxon>Palaeoheterodonta</taxon>
        <taxon>Unionida</taxon>
        <taxon>Unionoidea</taxon>
        <taxon>Unionidae</taxon>
        <taxon>Ambleminae</taxon>
        <taxon>Lampsilini</taxon>
        <taxon>Potamilus</taxon>
    </lineage>
</organism>
<dbReference type="InterPro" id="IPR015421">
    <property type="entry name" value="PyrdxlP-dep_Trfase_major"/>
</dbReference>
<reference evidence="6" key="3">
    <citation type="submission" date="2023-05" db="EMBL/GenBank/DDBJ databases">
        <authorList>
            <person name="Smith C.H."/>
        </authorList>
    </citation>
    <scope>NUCLEOTIDE SEQUENCE</scope>
    <source>
        <strain evidence="6">CHS0354</strain>
        <tissue evidence="6">Mantle</tissue>
    </source>
</reference>
<evidence type="ECO:0000256" key="3">
    <source>
        <dbReference type="ARBA" id="ARBA00022679"/>
    </source>
</evidence>
<evidence type="ECO:0000256" key="1">
    <source>
        <dbReference type="ARBA" id="ARBA00001933"/>
    </source>
</evidence>
<keyword evidence="2" id="KW-0032">Aminotransferase</keyword>
<sequence>MGGGLPNEDCFPIKSMSLKLADGSDLEIDEATTLQALQYGRTPGQYELLKWVMTLLKILHDPPTLRDNIHPGKLEVVITSGAQDGLYKICEALVEEDDTIFTEAPTCSSFMAAIRPFGCKLIPIEMDENGLIPEKLSMVLSDHLTRNNGKLKFLYCVPNGGNPSGFRYTEDRKRKIYELARKYNLLIVEYDAYFFLEIKPYMPSFLSMDVDGRVIRIDTFSKSIAPGLRTAFLSGPKPIVEKVIMAMQASNSSCAVTSQVILLAILKRMGHDGYLQHCETLADFYKRRRDLCIKAAEKHLNGLAEWHTPSGGMFLWIKIRGTKDACKIVDEKLKSRRILMVPGVCFNTDERVSSAHIRISYSKVSEKDMHKAFQALAEELRELAISK</sequence>
<dbReference type="Gene3D" id="3.40.640.10">
    <property type="entry name" value="Type I PLP-dependent aspartate aminotransferase-like (Major domain)"/>
    <property type="match status" value="1"/>
</dbReference>
<dbReference type="GO" id="GO:0016212">
    <property type="term" value="F:kynurenine-oxoglutarate transaminase activity"/>
    <property type="evidence" value="ECO:0007669"/>
    <property type="project" value="TreeGrafter"/>
</dbReference>
<dbReference type="GO" id="GO:0030170">
    <property type="term" value="F:pyridoxal phosphate binding"/>
    <property type="evidence" value="ECO:0007669"/>
    <property type="project" value="InterPro"/>
</dbReference>
<proteinExistence type="predicted"/>
<keyword evidence="7" id="KW-1185">Reference proteome</keyword>
<dbReference type="FunFam" id="3.90.1150.10:FF:000166">
    <property type="entry name" value="Kynurenine/alpha-aminoadipate aminotransferase, mitochondrial"/>
    <property type="match status" value="1"/>
</dbReference>
<protein>
    <recommendedName>
        <fullName evidence="5">Aminotransferase class I/classII large domain-containing protein</fullName>
    </recommendedName>
</protein>
<dbReference type="EMBL" id="JAEAOA010001055">
    <property type="protein sequence ID" value="KAK3602728.1"/>
    <property type="molecule type" value="Genomic_DNA"/>
</dbReference>
<keyword evidence="4" id="KW-0663">Pyridoxal phosphate</keyword>
<dbReference type="Proteomes" id="UP001195483">
    <property type="component" value="Unassembled WGS sequence"/>
</dbReference>
<comment type="caution">
    <text evidence="6">The sequence shown here is derived from an EMBL/GenBank/DDBJ whole genome shotgun (WGS) entry which is preliminary data.</text>
</comment>
<dbReference type="AlphaFoldDB" id="A0AAE0W5E4"/>
<evidence type="ECO:0000313" key="7">
    <source>
        <dbReference type="Proteomes" id="UP001195483"/>
    </source>
</evidence>
<evidence type="ECO:0000259" key="5">
    <source>
        <dbReference type="Pfam" id="PF00155"/>
    </source>
</evidence>
<dbReference type="InterPro" id="IPR015424">
    <property type="entry name" value="PyrdxlP-dep_Trfase"/>
</dbReference>
<gene>
    <name evidence="6" type="ORF">CHS0354_017170</name>
</gene>
<accession>A0AAE0W5E4</accession>
<dbReference type="Pfam" id="PF00155">
    <property type="entry name" value="Aminotran_1_2"/>
    <property type="match status" value="1"/>
</dbReference>
<dbReference type="CDD" id="cd00609">
    <property type="entry name" value="AAT_like"/>
    <property type="match status" value="1"/>
</dbReference>
<reference evidence="6" key="2">
    <citation type="journal article" date="2021" name="Genome Biol. Evol.">
        <title>Developing a high-quality reference genome for a parasitic bivalve with doubly uniparental inheritance (Bivalvia: Unionida).</title>
        <authorList>
            <person name="Smith C.H."/>
        </authorList>
    </citation>
    <scope>NUCLEOTIDE SEQUENCE</scope>
    <source>
        <strain evidence="6">CHS0354</strain>
        <tissue evidence="6">Mantle</tissue>
    </source>
</reference>
<feature type="domain" description="Aminotransferase class I/classII large" evidence="5">
    <location>
        <begin position="35"/>
        <end position="376"/>
    </location>
</feature>
<evidence type="ECO:0000313" key="6">
    <source>
        <dbReference type="EMBL" id="KAK3602728.1"/>
    </source>
</evidence>
<dbReference type="SUPFAM" id="SSF53383">
    <property type="entry name" value="PLP-dependent transferases"/>
    <property type="match status" value="1"/>
</dbReference>
<reference evidence="6" key="1">
    <citation type="journal article" date="2021" name="Genome Biol. Evol.">
        <title>A High-Quality Reference Genome for a Parasitic Bivalve with Doubly Uniparental Inheritance (Bivalvia: Unionida).</title>
        <authorList>
            <person name="Smith C.H."/>
        </authorList>
    </citation>
    <scope>NUCLEOTIDE SEQUENCE</scope>
    <source>
        <strain evidence="6">CHS0354</strain>
    </source>
</reference>
<dbReference type="GO" id="GO:1901605">
    <property type="term" value="P:alpha-amino acid metabolic process"/>
    <property type="evidence" value="ECO:0007669"/>
    <property type="project" value="TreeGrafter"/>
</dbReference>
<name>A0AAE0W5E4_9BIVA</name>
<dbReference type="InterPro" id="IPR050859">
    <property type="entry name" value="Class-I_PLP-dep_aminotransf"/>
</dbReference>
<dbReference type="InterPro" id="IPR004839">
    <property type="entry name" value="Aminotransferase_I/II_large"/>
</dbReference>
<evidence type="ECO:0000256" key="2">
    <source>
        <dbReference type="ARBA" id="ARBA00022576"/>
    </source>
</evidence>
<evidence type="ECO:0000256" key="4">
    <source>
        <dbReference type="ARBA" id="ARBA00022898"/>
    </source>
</evidence>
<dbReference type="PANTHER" id="PTHR42790:SF19">
    <property type="entry name" value="KYNURENINE_ALPHA-AMINOADIPATE AMINOTRANSFERASE, MITOCHONDRIAL"/>
    <property type="match status" value="1"/>
</dbReference>
<comment type="cofactor">
    <cofactor evidence="1">
        <name>pyridoxal 5'-phosphate</name>
        <dbReference type="ChEBI" id="CHEBI:597326"/>
    </cofactor>
</comment>
<keyword evidence="3" id="KW-0808">Transferase</keyword>